<gene>
    <name evidence="3" type="ORF">AFUS01_LOCUS43488</name>
</gene>
<accession>A0A8J2PRK7</accession>
<feature type="region of interest" description="Disordered" evidence="2">
    <location>
        <begin position="496"/>
        <end position="525"/>
    </location>
</feature>
<keyword evidence="1" id="KW-0175">Coiled coil</keyword>
<organism evidence="3 4">
    <name type="scientific">Allacma fusca</name>
    <dbReference type="NCBI Taxonomy" id="39272"/>
    <lineage>
        <taxon>Eukaryota</taxon>
        <taxon>Metazoa</taxon>
        <taxon>Ecdysozoa</taxon>
        <taxon>Arthropoda</taxon>
        <taxon>Hexapoda</taxon>
        <taxon>Collembola</taxon>
        <taxon>Symphypleona</taxon>
        <taxon>Sminthuridae</taxon>
        <taxon>Allacma</taxon>
    </lineage>
</organism>
<name>A0A8J2PRK7_9HEXA</name>
<evidence type="ECO:0000313" key="3">
    <source>
        <dbReference type="EMBL" id="CAG7833925.1"/>
    </source>
</evidence>
<protein>
    <submittedName>
        <fullName evidence="3">Uncharacterized protein</fullName>
    </submittedName>
</protein>
<feature type="coiled-coil region" evidence="1">
    <location>
        <begin position="283"/>
        <end position="328"/>
    </location>
</feature>
<keyword evidence="4" id="KW-1185">Reference proteome</keyword>
<feature type="compositionally biased region" description="Acidic residues" evidence="2">
    <location>
        <begin position="359"/>
        <end position="370"/>
    </location>
</feature>
<sequence>MRDVPVDTNSSNYVRSLTSSLPVLLVLCQRDNFTLGLYYFLRGLAYFEEHLRNRRLFQNASLTLDSMIEFSRLVYNVMTEVLPEYEDLAQEYDNEELWSAVSILIGKLASAFEHITSSLERMWKALEANFPLDKDTFGSRFSCTENSLITNIRKMINKTTNRDLLSNFSELLVMDILECGFRLIWSCRALANGNKVWNFKMHQLLNADTQKVVHDLSMYRAQCEDAVRGCEDSFKVYFSEIDRLCMELEGIPITMETRFSAEYNLHSNTLSVISIVDNVSKILERIRQESLNLLREKSEEKANASNVVSQLETMHAELENKLSSLMTHTKLELQLLSKVVNSSSIPAETTAHKPYREEDQAELDADENEDGVLGSKTDIGVLSYETSGKDDIHDYSSVEVLDEFFEIVTEQEDSEGVSNQQENETGVEEVKQAHQVVLEQLKTVLKPRQLAMKTREVEAYKRVYGQLPSHSVEEEVHVVPSKKKDERQALLQELLQQRQKAEESADVFQDESDSESSSEPDLFSTDFMSRLDKTLQFKTFGSSD</sequence>
<evidence type="ECO:0000313" key="4">
    <source>
        <dbReference type="Proteomes" id="UP000708208"/>
    </source>
</evidence>
<feature type="compositionally biased region" description="Acidic residues" evidence="2">
    <location>
        <begin position="504"/>
        <end position="518"/>
    </location>
</feature>
<evidence type="ECO:0000256" key="1">
    <source>
        <dbReference type="SAM" id="Coils"/>
    </source>
</evidence>
<dbReference type="EMBL" id="CAJVCH010570058">
    <property type="protein sequence ID" value="CAG7833925.1"/>
    <property type="molecule type" value="Genomic_DNA"/>
</dbReference>
<evidence type="ECO:0000256" key="2">
    <source>
        <dbReference type="SAM" id="MobiDB-lite"/>
    </source>
</evidence>
<feature type="region of interest" description="Disordered" evidence="2">
    <location>
        <begin position="347"/>
        <end position="374"/>
    </location>
</feature>
<dbReference type="AlphaFoldDB" id="A0A8J2PRK7"/>
<reference evidence="3" key="1">
    <citation type="submission" date="2021-06" db="EMBL/GenBank/DDBJ databases">
        <authorList>
            <person name="Hodson N. C."/>
            <person name="Mongue J. A."/>
            <person name="Jaron S. K."/>
        </authorList>
    </citation>
    <scope>NUCLEOTIDE SEQUENCE</scope>
</reference>
<proteinExistence type="predicted"/>
<comment type="caution">
    <text evidence="3">The sequence shown here is derived from an EMBL/GenBank/DDBJ whole genome shotgun (WGS) entry which is preliminary data.</text>
</comment>
<dbReference type="Proteomes" id="UP000708208">
    <property type="component" value="Unassembled WGS sequence"/>
</dbReference>